<dbReference type="EMBL" id="CP058932">
    <property type="protein sequence ID" value="QLI63430.1"/>
    <property type="molecule type" value="Genomic_DNA"/>
</dbReference>
<dbReference type="SUPFAM" id="SSF75304">
    <property type="entry name" value="Amidase signature (AS) enzymes"/>
    <property type="match status" value="1"/>
</dbReference>
<dbReference type="GeneID" id="90967556"/>
<keyword evidence="2" id="KW-1185">Reference proteome</keyword>
<dbReference type="InterPro" id="IPR036928">
    <property type="entry name" value="AS_sf"/>
</dbReference>
<gene>
    <name evidence="1" type="ORF">G6M90_00g028530</name>
</gene>
<dbReference type="KEGG" id="mbrn:90967556"/>
<dbReference type="Gene3D" id="3.90.1300.10">
    <property type="entry name" value="Amidase signature (AS) domain"/>
    <property type="match status" value="1"/>
</dbReference>
<proteinExistence type="predicted"/>
<accession>A0A7D5UPC7</accession>
<evidence type="ECO:0000313" key="1">
    <source>
        <dbReference type="EMBL" id="QLI63430.1"/>
    </source>
</evidence>
<dbReference type="Proteomes" id="UP000510686">
    <property type="component" value="Chromosome 1"/>
</dbReference>
<reference evidence="1 2" key="1">
    <citation type="submission" date="2020-07" db="EMBL/GenBank/DDBJ databases">
        <title>Telomere length de novo assembly of all 7 chromosomes of the fungus, Metarhizium brunneum, using a novel assembly pipeline.</title>
        <authorList>
            <person name="Saud z."/>
            <person name="Kortsinoglou A."/>
            <person name="Kouvelis V.N."/>
            <person name="Butt T.M."/>
        </authorList>
    </citation>
    <scope>NUCLEOTIDE SEQUENCE [LARGE SCALE GENOMIC DNA]</scope>
    <source>
        <strain evidence="1 2">4556</strain>
    </source>
</reference>
<sequence length="112" mass="12239">MLLSDIAGLLLHVACWFLALDLFSFRTGNIEHLRLLDAPPDELRAGLDSGLFTSVDLVRANIAQVEEVNPLVHAVNEMDPEIVFAAAGKANVSQRAGVARHKCHSRLVSVQR</sequence>
<dbReference type="RefSeq" id="XP_065985570.1">
    <property type="nucleotide sequence ID" value="XM_066130015.1"/>
</dbReference>
<protein>
    <submittedName>
        <fullName evidence="1">Uncharacterized protein</fullName>
    </submittedName>
</protein>
<organism evidence="1 2">
    <name type="scientific">Metarhizium brunneum</name>
    <dbReference type="NCBI Taxonomy" id="500148"/>
    <lineage>
        <taxon>Eukaryota</taxon>
        <taxon>Fungi</taxon>
        <taxon>Dikarya</taxon>
        <taxon>Ascomycota</taxon>
        <taxon>Pezizomycotina</taxon>
        <taxon>Sordariomycetes</taxon>
        <taxon>Hypocreomycetidae</taxon>
        <taxon>Hypocreales</taxon>
        <taxon>Clavicipitaceae</taxon>
        <taxon>Metarhizium</taxon>
    </lineage>
</organism>
<dbReference type="OrthoDB" id="566138at2759"/>
<name>A0A7D5UPC7_9HYPO</name>
<dbReference type="AlphaFoldDB" id="A0A7D5UPC7"/>
<evidence type="ECO:0000313" key="2">
    <source>
        <dbReference type="Proteomes" id="UP000510686"/>
    </source>
</evidence>